<keyword evidence="1" id="KW-0812">Transmembrane</keyword>
<name>A0A6V7VHH2_MELEN</name>
<evidence type="ECO:0000313" key="3">
    <source>
        <dbReference type="Proteomes" id="UP000580250"/>
    </source>
</evidence>
<evidence type="ECO:0000256" key="1">
    <source>
        <dbReference type="SAM" id="Phobius"/>
    </source>
</evidence>
<keyword evidence="1" id="KW-0472">Membrane</keyword>
<dbReference type="AlphaFoldDB" id="A0A6V7VHH2"/>
<dbReference type="Proteomes" id="UP000580250">
    <property type="component" value="Unassembled WGS sequence"/>
</dbReference>
<evidence type="ECO:0000313" key="2">
    <source>
        <dbReference type="EMBL" id="CAD2174352.1"/>
    </source>
</evidence>
<protein>
    <submittedName>
        <fullName evidence="2">Uncharacterized protein</fullName>
    </submittedName>
</protein>
<organism evidence="2 3">
    <name type="scientific">Meloidogyne enterolobii</name>
    <name type="common">Root-knot nematode worm</name>
    <name type="synonym">Meloidogyne mayaguensis</name>
    <dbReference type="NCBI Taxonomy" id="390850"/>
    <lineage>
        <taxon>Eukaryota</taxon>
        <taxon>Metazoa</taxon>
        <taxon>Ecdysozoa</taxon>
        <taxon>Nematoda</taxon>
        <taxon>Chromadorea</taxon>
        <taxon>Rhabditida</taxon>
        <taxon>Tylenchina</taxon>
        <taxon>Tylenchomorpha</taxon>
        <taxon>Tylenchoidea</taxon>
        <taxon>Meloidogynidae</taxon>
        <taxon>Meloidogyninae</taxon>
        <taxon>Meloidogyne</taxon>
    </lineage>
</organism>
<gene>
    <name evidence="2" type="ORF">MENT_LOCUS26007</name>
</gene>
<reference evidence="2 3" key="1">
    <citation type="submission" date="2020-08" db="EMBL/GenBank/DDBJ databases">
        <authorList>
            <person name="Koutsovoulos G."/>
            <person name="Danchin GJ E."/>
        </authorList>
    </citation>
    <scope>NUCLEOTIDE SEQUENCE [LARGE SCALE GENOMIC DNA]</scope>
</reference>
<sequence length="96" mass="10736">MNVPPPPYIETPATSLTQSTSLNVPPITQTFYTDSEGDRHCLTCNQLIQSPCGNCRSLFLTIFCVFSILFFTFDGILWLISKIVDSFLADPDRLSN</sequence>
<proteinExistence type="predicted"/>
<accession>A0A6V7VHH2</accession>
<keyword evidence="1" id="KW-1133">Transmembrane helix</keyword>
<comment type="caution">
    <text evidence="2">The sequence shown here is derived from an EMBL/GenBank/DDBJ whole genome shotgun (WGS) entry which is preliminary data.</text>
</comment>
<dbReference type="EMBL" id="CAJEWN010000233">
    <property type="protein sequence ID" value="CAD2174352.1"/>
    <property type="molecule type" value="Genomic_DNA"/>
</dbReference>
<feature type="transmembrane region" description="Helical" evidence="1">
    <location>
        <begin position="58"/>
        <end position="80"/>
    </location>
</feature>